<name>A0A6A3HLW3_9STRA</name>
<dbReference type="Proteomes" id="UP000429607">
    <property type="component" value="Unassembled WGS sequence"/>
</dbReference>
<evidence type="ECO:0000313" key="2">
    <source>
        <dbReference type="Proteomes" id="UP000429607"/>
    </source>
</evidence>
<sequence>MSDELVKSGVTAFAPPPSPTYRYVISCKADKICISLEDQKSKKQWRTGYLIEEAYLTSTNRIANAVVTDYVSVFKEAFDYLVETSSDFRIVNRGKLNPEKNRRKLTFVHDTLQLELSVKVNVRQFAWAAKFVFKLEPVSLERIDILEAKLRDVVDELTATKRLLEEENKWKMVYLEASSINVE</sequence>
<dbReference type="AlphaFoldDB" id="A0A6A3HLW3"/>
<dbReference type="EMBL" id="QXFV01004158">
    <property type="protein sequence ID" value="KAE8971336.1"/>
    <property type="molecule type" value="Genomic_DNA"/>
</dbReference>
<accession>A0A6A3HLW3</accession>
<feature type="non-terminal residue" evidence="1">
    <location>
        <position position="183"/>
    </location>
</feature>
<evidence type="ECO:0000313" key="1">
    <source>
        <dbReference type="EMBL" id="KAE8971336.1"/>
    </source>
</evidence>
<organism evidence="1 2">
    <name type="scientific">Phytophthora rubi</name>
    <dbReference type="NCBI Taxonomy" id="129364"/>
    <lineage>
        <taxon>Eukaryota</taxon>
        <taxon>Sar</taxon>
        <taxon>Stramenopiles</taxon>
        <taxon>Oomycota</taxon>
        <taxon>Peronosporomycetes</taxon>
        <taxon>Peronosporales</taxon>
        <taxon>Peronosporaceae</taxon>
        <taxon>Phytophthora</taxon>
    </lineage>
</organism>
<reference evidence="1 2" key="1">
    <citation type="submission" date="2018-09" db="EMBL/GenBank/DDBJ databases">
        <title>Genomic investigation of the strawberry pathogen Phytophthora fragariae indicates pathogenicity is determined by transcriptional variation in three key races.</title>
        <authorList>
            <person name="Adams T.M."/>
            <person name="Armitage A.D."/>
            <person name="Sobczyk M.K."/>
            <person name="Bates H.J."/>
            <person name="Dunwell J.M."/>
            <person name="Nellist C.F."/>
            <person name="Harrison R.J."/>
        </authorList>
    </citation>
    <scope>NUCLEOTIDE SEQUENCE [LARGE SCALE GENOMIC DNA]</scope>
    <source>
        <strain evidence="1 2">SCRP249</strain>
    </source>
</reference>
<proteinExistence type="predicted"/>
<gene>
    <name evidence="1" type="ORF">PR001_g26920</name>
</gene>
<protein>
    <submittedName>
        <fullName evidence="1">Uncharacterized protein</fullName>
    </submittedName>
</protein>
<comment type="caution">
    <text evidence="1">The sequence shown here is derived from an EMBL/GenBank/DDBJ whole genome shotgun (WGS) entry which is preliminary data.</text>
</comment>